<evidence type="ECO:0000256" key="1">
    <source>
        <dbReference type="ARBA" id="ARBA00022737"/>
    </source>
</evidence>
<proteinExistence type="predicted"/>
<dbReference type="EMBL" id="CAJJDO010000087">
    <property type="protein sequence ID" value="CAD8186324.1"/>
    <property type="molecule type" value="Genomic_DNA"/>
</dbReference>
<dbReference type="AlphaFoldDB" id="A0A8S1W8M1"/>
<dbReference type="Pfam" id="PF12895">
    <property type="entry name" value="ANAPC3"/>
    <property type="match status" value="1"/>
</dbReference>
<keyword evidence="5" id="KW-1185">Reference proteome</keyword>
<reference evidence="4" key="1">
    <citation type="submission" date="2021-01" db="EMBL/GenBank/DDBJ databases">
        <authorList>
            <consortium name="Genoscope - CEA"/>
            <person name="William W."/>
        </authorList>
    </citation>
    <scope>NUCLEOTIDE SEQUENCE</scope>
</reference>
<dbReference type="InterPro" id="IPR019734">
    <property type="entry name" value="TPR_rpt"/>
</dbReference>
<comment type="caution">
    <text evidence="4">The sequence shown here is derived from an EMBL/GenBank/DDBJ whole genome shotgun (WGS) entry which is preliminary data.</text>
</comment>
<dbReference type="OrthoDB" id="431454at2759"/>
<feature type="repeat" description="TPR" evidence="3">
    <location>
        <begin position="307"/>
        <end position="340"/>
    </location>
</feature>
<keyword evidence="1" id="KW-0677">Repeat</keyword>
<feature type="repeat" description="TPR" evidence="3">
    <location>
        <begin position="273"/>
        <end position="306"/>
    </location>
</feature>
<name>A0A8S1W8M1_9CILI</name>
<gene>
    <name evidence="4" type="ORF">PPENT_87.1.T0870008</name>
</gene>
<feature type="repeat" description="TPR" evidence="3">
    <location>
        <begin position="171"/>
        <end position="204"/>
    </location>
</feature>
<evidence type="ECO:0000256" key="2">
    <source>
        <dbReference type="ARBA" id="ARBA00022803"/>
    </source>
</evidence>
<dbReference type="Proteomes" id="UP000689195">
    <property type="component" value="Unassembled WGS sequence"/>
</dbReference>
<evidence type="ECO:0000256" key="3">
    <source>
        <dbReference type="PROSITE-ProRule" id="PRU00339"/>
    </source>
</evidence>
<dbReference type="InterPro" id="IPR051685">
    <property type="entry name" value="Ycf3/AcsC/BcsC/TPR_MFPF"/>
</dbReference>
<evidence type="ECO:0000313" key="4">
    <source>
        <dbReference type="EMBL" id="CAD8186324.1"/>
    </source>
</evidence>
<protein>
    <recommendedName>
        <fullName evidence="6">Tetratricopeptide repeat protein</fullName>
    </recommendedName>
</protein>
<dbReference type="PROSITE" id="PS50005">
    <property type="entry name" value="TPR"/>
    <property type="match status" value="3"/>
</dbReference>
<dbReference type="SMART" id="SM00028">
    <property type="entry name" value="TPR"/>
    <property type="match status" value="5"/>
</dbReference>
<dbReference type="PANTHER" id="PTHR44943:SF4">
    <property type="entry name" value="TPR REPEAT-CONTAINING PROTEIN MJ0798"/>
    <property type="match status" value="1"/>
</dbReference>
<keyword evidence="2 3" id="KW-0802">TPR repeat</keyword>
<accession>A0A8S1W8M1</accession>
<dbReference type="Pfam" id="PF13432">
    <property type="entry name" value="TPR_16"/>
    <property type="match status" value="1"/>
</dbReference>
<sequence>MNQYHDVTIKCPNTEHTQNVTLVCFDESCKGERLYCHQCIKNGNHISHPQNQEELPFLFEHIQRVEKECADLIHSMNQQFDLVNHDFQLLIDGIRSKYQITKQQLLNLNSKQINSYLSQSIHFRQFEFTTIQLVYQLTNEIKSQIQKLLSDLQLNELNYYQFSKLNLNKSEELYQRGYKLYLNDKKFDEAIKIFDQALALNSRHQLSLWCKADSLKMLGYYNEAIIWTDKALQLDPRHYNSLYSKAESLKMLGLFNEAILWADKALEVDPKHCHSLYTKGDSLRLLKKYNEAMKVIDYSLQINPNHLDSLRSKGACLQDQKHYQEALIFYSKALAINSNHEWTKNRKNECLKALEIK</sequence>
<evidence type="ECO:0008006" key="6">
    <source>
        <dbReference type="Google" id="ProtNLM"/>
    </source>
</evidence>
<evidence type="ECO:0000313" key="5">
    <source>
        <dbReference type="Proteomes" id="UP000689195"/>
    </source>
</evidence>
<dbReference type="PANTHER" id="PTHR44943">
    <property type="entry name" value="CELLULOSE SYNTHASE OPERON PROTEIN C"/>
    <property type="match status" value="1"/>
</dbReference>
<organism evidence="4 5">
    <name type="scientific">Paramecium pentaurelia</name>
    <dbReference type="NCBI Taxonomy" id="43138"/>
    <lineage>
        <taxon>Eukaryota</taxon>
        <taxon>Sar</taxon>
        <taxon>Alveolata</taxon>
        <taxon>Ciliophora</taxon>
        <taxon>Intramacronucleata</taxon>
        <taxon>Oligohymenophorea</taxon>
        <taxon>Peniculida</taxon>
        <taxon>Parameciidae</taxon>
        <taxon>Paramecium</taxon>
    </lineage>
</organism>